<dbReference type="InterPro" id="IPR036691">
    <property type="entry name" value="Endo/exonu/phosph_ase_sf"/>
</dbReference>
<dbReference type="GO" id="GO:0004445">
    <property type="term" value="F:inositol-polyphosphate 5-phosphatase activity"/>
    <property type="evidence" value="ECO:0007669"/>
    <property type="project" value="UniProtKB-EC"/>
</dbReference>
<dbReference type="EMBL" id="GL349433">
    <property type="protein sequence ID" value="KNC46011.1"/>
    <property type="molecule type" value="Genomic_DNA"/>
</dbReference>
<accession>A0A0L0D1B0</accession>
<keyword evidence="5" id="KW-0808">Transferase</keyword>
<evidence type="ECO:0000256" key="3">
    <source>
        <dbReference type="ARBA" id="ARBA00023599"/>
    </source>
</evidence>
<evidence type="ECO:0000313" key="6">
    <source>
        <dbReference type="Proteomes" id="UP000054408"/>
    </source>
</evidence>
<dbReference type="RefSeq" id="XP_013762991.1">
    <property type="nucleotide sequence ID" value="XM_013907537.1"/>
</dbReference>
<comment type="similarity">
    <text evidence="3">Belongs to the inositol 1,4,5-trisphosphate 5-phosphatase type I family.</text>
</comment>
<protein>
    <recommendedName>
        <fullName evidence="1">inositol-polyphosphate 5-phosphatase</fullName>
        <ecNumber evidence="1">3.1.3.56</ecNumber>
    </recommendedName>
</protein>
<organism evidence="5 6">
    <name type="scientific">Thecamonas trahens ATCC 50062</name>
    <dbReference type="NCBI Taxonomy" id="461836"/>
    <lineage>
        <taxon>Eukaryota</taxon>
        <taxon>Apusozoa</taxon>
        <taxon>Apusomonadida</taxon>
        <taxon>Apusomonadidae</taxon>
        <taxon>Thecamonas</taxon>
    </lineage>
</organism>
<keyword evidence="2" id="KW-0378">Hydrolase</keyword>
<dbReference type="PANTHER" id="PTHR12997:SF2">
    <property type="entry name" value="INOSITOL POLYPHOSPHATE-5-PHOSPHATASE A"/>
    <property type="match status" value="1"/>
</dbReference>
<evidence type="ECO:0000256" key="1">
    <source>
        <dbReference type="ARBA" id="ARBA00012997"/>
    </source>
</evidence>
<evidence type="ECO:0000313" key="5">
    <source>
        <dbReference type="EMBL" id="KNC46011.1"/>
    </source>
</evidence>
<name>A0A0L0D1B0_THETB</name>
<dbReference type="SUPFAM" id="SSF55729">
    <property type="entry name" value="Acyl-CoA N-acyltransferases (Nat)"/>
    <property type="match status" value="1"/>
</dbReference>
<dbReference type="PROSITE" id="PS51186">
    <property type="entry name" value="GNAT"/>
    <property type="match status" value="1"/>
</dbReference>
<dbReference type="OrthoDB" id="329272at2759"/>
<dbReference type="InterPro" id="IPR000300">
    <property type="entry name" value="IPPc"/>
</dbReference>
<gene>
    <name evidence="5" type="ORF">AMSG_00129</name>
</gene>
<evidence type="ECO:0000256" key="2">
    <source>
        <dbReference type="ARBA" id="ARBA00022801"/>
    </source>
</evidence>
<dbReference type="Gene3D" id="3.40.630.30">
    <property type="match status" value="1"/>
</dbReference>
<dbReference type="AlphaFoldDB" id="A0A0L0D1B0"/>
<proteinExistence type="inferred from homology"/>
<sequence length="524" mass="55891">MAAGHMEGVEHGAEVEAGLSGLPSLASGVGSKVRVSMVTANVDTLFAAPPDEDPMETWANGVLGLVPPRSSEDSGDGLRQWSVVHLQELAPKRSMMSLRMIARALAVAARARGLVPSALFYDDGRGGSSVPSGLGVMVAASPELVEVARHRAWLPFVTVNVHLPHDADNRVALLGEAPSPYAEVRRAAMEDMLAMVSETVGSCADPLVLVAGDTNVRLDGRAALEWALGSEGDVEAKAVSLPAEGLAKFADSASACEVLAQYESEITTSRLRDVAPVQFPATYRLVPRAGGSLASMIGEKKERTFSRKRLPAWPDRVLYAASWRTLVADSYESVDLGCDHAAVGASGTVRSGKAAGTAELDDVVLTTIVPGSKLYPGEEHLRFKVLLEPVGIASWSQFDDESVHIVALREVSAADDVAESDATIGRVVLSEERVAHVLGVVMYHVGEQRLMQMCVASSLQRKGLGRELVSALEAYLTHYAGRGTYITLHARQVAAGFYEKLGYSVHGEPFEEVGVPHFHMHKTL</sequence>
<dbReference type="SUPFAM" id="SSF56219">
    <property type="entry name" value="DNase I-like"/>
    <property type="match status" value="1"/>
</dbReference>
<dbReference type="GeneID" id="25559949"/>
<reference evidence="5 6" key="1">
    <citation type="submission" date="2010-05" db="EMBL/GenBank/DDBJ databases">
        <title>The Genome Sequence of Thecamonas trahens ATCC 50062.</title>
        <authorList>
            <consortium name="The Broad Institute Genome Sequencing Platform"/>
            <person name="Russ C."/>
            <person name="Cuomo C."/>
            <person name="Shea T."/>
            <person name="Young S.K."/>
            <person name="Zeng Q."/>
            <person name="Koehrsen M."/>
            <person name="Haas B."/>
            <person name="Borodovsky M."/>
            <person name="Guigo R."/>
            <person name="Alvarado L."/>
            <person name="Berlin A."/>
            <person name="Bochicchio J."/>
            <person name="Borenstein D."/>
            <person name="Chapman S."/>
            <person name="Chen Z."/>
            <person name="Freedman E."/>
            <person name="Gellesch M."/>
            <person name="Goldberg J."/>
            <person name="Griggs A."/>
            <person name="Gujja S."/>
            <person name="Heilman E."/>
            <person name="Heiman D."/>
            <person name="Hepburn T."/>
            <person name="Howarth C."/>
            <person name="Jen D."/>
            <person name="Larson L."/>
            <person name="Mehta T."/>
            <person name="Park D."/>
            <person name="Pearson M."/>
            <person name="Roberts A."/>
            <person name="Saif S."/>
            <person name="Shenoy N."/>
            <person name="Sisk P."/>
            <person name="Stolte C."/>
            <person name="Sykes S."/>
            <person name="Thomson T."/>
            <person name="Walk T."/>
            <person name="White J."/>
            <person name="Yandava C."/>
            <person name="Burger G."/>
            <person name="Gray M.W."/>
            <person name="Holland P.W.H."/>
            <person name="King N."/>
            <person name="Lang F.B.F."/>
            <person name="Roger A.J."/>
            <person name="Ruiz-Trillo I."/>
            <person name="Lander E."/>
            <person name="Nusbaum C."/>
        </authorList>
    </citation>
    <scope>NUCLEOTIDE SEQUENCE [LARGE SCALE GENOMIC DNA]</scope>
    <source>
        <strain evidence="5 6">ATCC 50062</strain>
    </source>
</reference>
<evidence type="ECO:0000259" key="4">
    <source>
        <dbReference type="PROSITE" id="PS51186"/>
    </source>
</evidence>
<dbReference type="Gene3D" id="3.60.10.10">
    <property type="entry name" value="Endonuclease/exonuclease/phosphatase"/>
    <property type="match status" value="1"/>
</dbReference>
<dbReference type="InterPro" id="IPR039737">
    <property type="entry name" value="INPP5A"/>
</dbReference>
<feature type="domain" description="N-acetyltransferase" evidence="4">
    <location>
        <begin position="385"/>
        <end position="524"/>
    </location>
</feature>
<dbReference type="SMART" id="SM00128">
    <property type="entry name" value="IPPc"/>
    <property type="match status" value="1"/>
</dbReference>
<dbReference type="GO" id="GO:0046856">
    <property type="term" value="P:phosphatidylinositol dephosphorylation"/>
    <property type="evidence" value="ECO:0007669"/>
    <property type="project" value="InterPro"/>
</dbReference>
<dbReference type="Proteomes" id="UP000054408">
    <property type="component" value="Unassembled WGS sequence"/>
</dbReference>
<keyword evidence="6" id="KW-1185">Reference proteome</keyword>
<dbReference type="STRING" id="461836.A0A0L0D1B0"/>
<dbReference type="Pfam" id="PF13673">
    <property type="entry name" value="Acetyltransf_10"/>
    <property type="match status" value="1"/>
</dbReference>
<dbReference type="PANTHER" id="PTHR12997">
    <property type="entry name" value="TYPE I INOSITOL-1,4,5-TRISPHOSPHATE 5-PHOSPHATASE"/>
    <property type="match status" value="1"/>
</dbReference>
<dbReference type="InterPro" id="IPR016181">
    <property type="entry name" value="Acyl_CoA_acyltransferase"/>
</dbReference>
<dbReference type="EC" id="3.1.3.56" evidence="1"/>
<dbReference type="InterPro" id="IPR000182">
    <property type="entry name" value="GNAT_dom"/>
</dbReference>
<dbReference type="GO" id="GO:0016747">
    <property type="term" value="F:acyltransferase activity, transferring groups other than amino-acyl groups"/>
    <property type="evidence" value="ECO:0007669"/>
    <property type="project" value="InterPro"/>
</dbReference>
<dbReference type="eggNOG" id="KOG1976">
    <property type="taxonomic scope" value="Eukaryota"/>
</dbReference>